<dbReference type="CDD" id="cd01392">
    <property type="entry name" value="HTH_LacI"/>
    <property type="match status" value="1"/>
</dbReference>
<protein>
    <recommendedName>
        <fullName evidence="5">HTH lacI-type domain-containing protein</fullName>
    </recommendedName>
</protein>
<name>A0A2T2WE52_9FIRM</name>
<dbReference type="InterPro" id="IPR000843">
    <property type="entry name" value="HTH_LacI"/>
</dbReference>
<organism evidence="6 7">
    <name type="scientific">Sulfobacillus acidophilus</name>
    <dbReference type="NCBI Taxonomy" id="53633"/>
    <lineage>
        <taxon>Bacteria</taxon>
        <taxon>Bacillati</taxon>
        <taxon>Bacillota</taxon>
        <taxon>Clostridia</taxon>
        <taxon>Eubacteriales</taxon>
        <taxon>Clostridiales Family XVII. Incertae Sedis</taxon>
        <taxon>Sulfobacillus</taxon>
    </lineage>
</organism>
<dbReference type="Gene3D" id="3.40.50.2300">
    <property type="match status" value="2"/>
</dbReference>
<dbReference type="Pfam" id="PF13377">
    <property type="entry name" value="Peripla_BP_3"/>
    <property type="match status" value="1"/>
</dbReference>
<dbReference type="SUPFAM" id="SSF47413">
    <property type="entry name" value="lambda repressor-like DNA-binding domains"/>
    <property type="match status" value="1"/>
</dbReference>
<dbReference type="PROSITE" id="PS00356">
    <property type="entry name" value="HTH_LACI_1"/>
    <property type="match status" value="1"/>
</dbReference>
<dbReference type="GO" id="GO:0003700">
    <property type="term" value="F:DNA-binding transcription factor activity"/>
    <property type="evidence" value="ECO:0007669"/>
    <property type="project" value="TreeGrafter"/>
</dbReference>
<keyword evidence="2" id="KW-0805">Transcription regulation</keyword>
<feature type="domain" description="HTH lacI-type" evidence="5">
    <location>
        <begin position="5"/>
        <end position="59"/>
    </location>
</feature>
<dbReference type="Gene3D" id="1.10.260.40">
    <property type="entry name" value="lambda repressor-like DNA-binding domains"/>
    <property type="match status" value="1"/>
</dbReference>
<dbReference type="InterPro" id="IPR010982">
    <property type="entry name" value="Lambda_DNA-bd_dom_sf"/>
</dbReference>
<evidence type="ECO:0000313" key="6">
    <source>
        <dbReference type="EMBL" id="PSR20521.1"/>
    </source>
</evidence>
<dbReference type="PANTHER" id="PTHR30146">
    <property type="entry name" value="LACI-RELATED TRANSCRIPTIONAL REPRESSOR"/>
    <property type="match status" value="1"/>
</dbReference>
<sequence>MLVLVTLSDVAQLAGVSPSTVSRVVNNNGYVSEAIAKRVMDAVAELDYRPNVVARSFRSKTTMTIGVVVSDLTNSYFMDALGGIEEVLSPEGYLLLIASSNNVVSRELQYCLEFDHRRVDGTILASAGASPAKLSTVFRKDSRVVLIDRMIDGAGFDCVLDDNESGVNQLVEYLVEQGHQTFGVVSGPLSISAGSERVDAFERALARAGYDVRPEWKWIGEFTDEYGYGAGQLLAALQEKPSAVFCANNALAQGLLLSLNDAGIRVPDDVSVVSYGTLANGKLFRTTVTCVEQPARETGRAGARLLLERIRGNDEPYQVLRIPPRLSLGESVRRIESLRTNR</sequence>
<dbReference type="InterPro" id="IPR028082">
    <property type="entry name" value="Peripla_BP_I"/>
</dbReference>
<dbReference type="EMBL" id="PXYV01000059">
    <property type="protein sequence ID" value="PSR20521.1"/>
    <property type="molecule type" value="Genomic_DNA"/>
</dbReference>
<gene>
    <name evidence="6" type="ORF">C7B45_14565</name>
</gene>
<dbReference type="PANTHER" id="PTHR30146:SF148">
    <property type="entry name" value="HTH-TYPE TRANSCRIPTIONAL REPRESSOR PURR-RELATED"/>
    <property type="match status" value="1"/>
</dbReference>
<evidence type="ECO:0000256" key="2">
    <source>
        <dbReference type="ARBA" id="ARBA00023015"/>
    </source>
</evidence>
<comment type="caution">
    <text evidence="6">The sequence shown here is derived from an EMBL/GenBank/DDBJ whole genome shotgun (WGS) entry which is preliminary data.</text>
</comment>
<dbReference type="InterPro" id="IPR046335">
    <property type="entry name" value="LacI/GalR-like_sensor"/>
</dbReference>
<evidence type="ECO:0000256" key="3">
    <source>
        <dbReference type="ARBA" id="ARBA00023125"/>
    </source>
</evidence>
<reference evidence="6 7" key="1">
    <citation type="journal article" date="2014" name="BMC Genomics">
        <title>Comparison of environmental and isolate Sulfobacillus genomes reveals diverse carbon, sulfur, nitrogen, and hydrogen metabolisms.</title>
        <authorList>
            <person name="Justice N.B."/>
            <person name="Norman A."/>
            <person name="Brown C.T."/>
            <person name="Singh A."/>
            <person name="Thomas B.C."/>
            <person name="Banfield J.F."/>
        </authorList>
    </citation>
    <scope>NUCLEOTIDE SEQUENCE [LARGE SCALE GENOMIC DNA]</scope>
    <source>
        <strain evidence="6">AMDSBA3</strain>
    </source>
</reference>
<dbReference type="SUPFAM" id="SSF53822">
    <property type="entry name" value="Periplasmic binding protein-like I"/>
    <property type="match status" value="1"/>
</dbReference>
<evidence type="ECO:0000313" key="7">
    <source>
        <dbReference type="Proteomes" id="UP000241848"/>
    </source>
</evidence>
<evidence type="ECO:0000256" key="1">
    <source>
        <dbReference type="ARBA" id="ARBA00022491"/>
    </source>
</evidence>
<dbReference type="SMART" id="SM00354">
    <property type="entry name" value="HTH_LACI"/>
    <property type="match status" value="1"/>
</dbReference>
<dbReference type="Pfam" id="PF00356">
    <property type="entry name" value="LacI"/>
    <property type="match status" value="1"/>
</dbReference>
<dbReference type="PROSITE" id="PS50932">
    <property type="entry name" value="HTH_LACI_2"/>
    <property type="match status" value="1"/>
</dbReference>
<dbReference type="CDD" id="cd06267">
    <property type="entry name" value="PBP1_LacI_sugar_binding-like"/>
    <property type="match status" value="1"/>
</dbReference>
<proteinExistence type="predicted"/>
<dbReference type="GO" id="GO:0000976">
    <property type="term" value="F:transcription cis-regulatory region binding"/>
    <property type="evidence" value="ECO:0007669"/>
    <property type="project" value="TreeGrafter"/>
</dbReference>
<keyword evidence="4" id="KW-0804">Transcription</keyword>
<keyword evidence="1" id="KW-0678">Repressor</keyword>
<keyword evidence="3" id="KW-0238">DNA-binding</keyword>
<evidence type="ECO:0000259" key="5">
    <source>
        <dbReference type="PROSITE" id="PS50932"/>
    </source>
</evidence>
<accession>A0A2T2WE52</accession>
<dbReference type="Proteomes" id="UP000241848">
    <property type="component" value="Unassembled WGS sequence"/>
</dbReference>
<dbReference type="AlphaFoldDB" id="A0A2T2WE52"/>
<dbReference type="PRINTS" id="PR00036">
    <property type="entry name" value="HTHLACI"/>
</dbReference>
<evidence type="ECO:0000256" key="4">
    <source>
        <dbReference type="ARBA" id="ARBA00023163"/>
    </source>
</evidence>